<gene>
    <name evidence="3" type="primary">LOC121137199</name>
</gene>
<name>A0ABM2X2M1_MESAU</name>
<dbReference type="GeneID" id="121137199"/>
<feature type="region of interest" description="Disordered" evidence="1">
    <location>
        <begin position="117"/>
        <end position="237"/>
    </location>
</feature>
<proteinExistence type="predicted"/>
<keyword evidence="2" id="KW-1185">Reference proteome</keyword>
<sequence>MVPSSRGMGSEVESFLLSPQAPGAFSLPFYSPQPQRIKCTVGVALSSPPLFRAVFVPLLRLSSISLVQATELSGRGRWCGGPRAFGGGGAGIKRLMGFNFNPRFLPGVHRVGNEAEAIGPRVGKPTSGATNTRPPASARPPTARPGRQAPGAPAPTEGVSALREGPPGRPIREPLPTRGRPPPGAAPRAARGEQIKTTRDPALPGAWSTARPKTAKRSRSRPHAASTRETRAQHPGPCSCELALGGRVRQPPCHAPSVRLPERWPAGMMDRADRATRRRRRERRGALLLESEECSLPDRLAFTRQI</sequence>
<evidence type="ECO:0000256" key="1">
    <source>
        <dbReference type="SAM" id="MobiDB-lite"/>
    </source>
</evidence>
<organism evidence="2 3">
    <name type="scientific">Mesocricetus auratus</name>
    <name type="common">Golden hamster</name>
    <dbReference type="NCBI Taxonomy" id="10036"/>
    <lineage>
        <taxon>Eukaryota</taxon>
        <taxon>Metazoa</taxon>
        <taxon>Chordata</taxon>
        <taxon>Craniata</taxon>
        <taxon>Vertebrata</taxon>
        <taxon>Euteleostomi</taxon>
        <taxon>Mammalia</taxon>
        <taxon>Eutheria</taxon>
        <taxon>Euarchontoglires</taxon>
        <taxon>Glires</taxon>
        <taxon>Rodentia</taxon>
        <taxon>Myomorpha</taxon>
        <taxon>Muroidea</taxon>
        <taxon>Cricetidae</taxon>
        <taxon>Cricetinae</taxon>
        <taxon>Mesocricetus</taxon>
    </lineage>
</organism>
<accession>A0ABM2X2M1</accession>
<dbReference type="Proteomes" id="UP000886700">
    <property type="component" value="Unplaced"/>
</dbReference>
<feature type="compositionally biased region" description="Basic and acidic residues" evidence="1">
    <location>
        <begin position="190"/>
        <end position="199"/>
    </location>
</feature>
<feature type="compositionally biased region" description="Low complexity" evidence="1">
    <location>
        <begin position="129"/>
        <end position="156"/>
    </location>
</feature>
<evidence type="ECO:0000313" key="3">
    <source>
        <dbReference type="RefSeq" id="XP_040595093.1"/>
    </source>
</evidence>
<dbReference type="RefSeq" id="XP_040595093.1">
    <property type="nucleotide sequence ID" value="XM_040739159.1"/>
</dbReference>
<protein>
    <submittedName>
        <fullName evidence="3">Cleavage and polyadenylation specificity factor subunit 6-like</fullName>
    </submittedName>
</protein>
<feature type="compositionally biased region" description="Basic residues" evidence="1">
    <location>
        <begin position="213"/>
        <end position="222"/>
    </location>
</feature>
<evidence type="ECO:0000313" key="2">
    <source>
        <dbReference type="Proteomes" id="UP000886700"/>
    </source>
</evidence>
<reference evidence="3" key="1">
    <citation type="submission" date="2025-08" db="UniProtKB">
        <authorList>
            <consortium name="RefSeq"/>
        </authorList>
    </citation>
    <scope>IDENTIFICATION</scope>
    <source>
        <tissue evidence="3">Liver</tissue>
    </source>
</reference>